<dbReference type="STRING" id="338188.ERS852397_03504"/>
<feature type="transmembrane region" description="Helical" evidence="1">
    <location>
        <begin position="32"/>
        <end position="49"/>
    </location>
</feature>
<evidence type="ECO:0000256" key="1">
    <source>
        <dbReference type="SAM" id="Phobius"/>
    </source>
</evidence>
<evidence type="ECO:0000313" key="3">
    <source>
        <dbReference type="Proteomes" id="UP000095517"/>
    </source>
</evidence>
<keyword evidence="1" id="KW-1133">Transmembrane helix</keyword>
<dbReference type="Proteomes" id="UP000095517">
    <property type="component" value="Unassembled WGS sequence"/>
</dbReference>
<reference evidence="2 3" key="1">
    <citation type="submission" date="2015-09" db="EMBL/GenBank/DDBJ databases">
        <authorList>
            <consortium name="Pathogen Informatics"/>
        </authorList>
    </citation>
    <scope>NUCLEOTIDE SEQUENCE [LARGE SCALE GENOMIC DNA]</scope>
    <source>
        <strain evidence="2 3">2789STDY5608840</strain>
    </source>
</reference>
<dbReference type="AlphaFoldDB" id="A0A174KK13"/>
<keyword evidence="1" id="KW-0812">Transmembrane</keyword>
<name>A0A174KK13_9BACE</name>
<accession>A0A174KK13</accession>
<sequence length="57" mass="6824">MSNSLCELAMHNILNISKMQIKKIALQYKCKANIFLFICFTNMILNIQLDYWEIFYT</sequence>
<evidence type="ECO:0000313" key="2">
    <source>
        <dbReference type="EMBL" id="CUP10517.1"/>
    </source>
</evidence>
<dbReference type="EMBL" id="CYZH01000030">
    <property type="protein sequence ID" value="CUP10517.1"/>
    <property type="molecule type" value="Genomic_DNA"/>
</dbReference>
<protein>
    <submittedName>
        <fullName evidence="2">Uncharacterized protein</fullName>
    </submittedName>
</protein>
<gene>
    <name evidence="2" type="ORF">ERS852397_03504</name>
</gene>
<organism evidence="2 3">
    <name type="scientific">Bacteroides finegoldii</name>
    <dbReference type="NCBI Taxonomy" id="338188"/>
    <lineage>
        <taxon>Bacteria</taxon>
        <taxon>Pseudomonadati</taxon>
        <taxon>Bacteroidota</taxon>
        <taxon>Bacteroidia</taxon>
        <taxon>Bacteroidales</taxon>
        <taxon>Bacteroidaceae</taxon>
        <taxon>Bacteroides</taxon>
    </lineage>
</organism>
<proteinExistence type="predicted"/>
<keyword evidence="1" id="KW-0472">Membrane</keyword>